<dbReference type="PANTHER" id="PTHR43975">
    <property type="entry name" value="ZGC:101858"/>
    <property type="match status" value="1"/>
</dbReference>
<dbReference type="InterPro" id="IPR057326">
    <property type="entry name" value="KR_dom"/>
</dbReference>
<dbReference type="SUPFAM" id="SSF51735">
    <property type="entry name" value="NAD(P)-binding Rossmann-fold domains"/>
    <property type="match status" value="1"/>
</dbReference>
<protein>
    <submittedName>
        <fullName evidence="2">Unannotated protein</fullName>
    </submittedName>
</protein>
<dbReference type="NCBIfam" id="NF004847">
    <property type="entry name" value="PRK06198.1"/>
    <property type="match status" value="1"/>
</dbReference>
<dbReference type="AlphaFoldDB" id="A0A6J6BWR6"/>
<evidence type="ECO:0000313" key="3">
    <source>
        <dbReference type="EMBL" id="CAB4676036.1"/>
    </source>
</evidence>
<organism evidence="2">
    <name type="scientific">freshwater metagenome</name>
    <dbReference type="NCBI Taxonomy" id="449393"/>
    <lineage>
        <taxon>unclassified sequences</taxon>
        <taxon>metagenomes</taxon>
        <taxon>ecological metagenomes</taxon>
    </lineage>
</organism>
<dbReference type="Pfam" id="PF13561">
    <property type="entry name" value="adh_short_C2"/>
    <property type="match status" value="1"/>
</dbReference>
<reference evidence="2" key="1">
    <citation type="submission" date="2020-05" db="EMBL/GenBank/DDBJ databases">
        <authorList>
            <person name="Chiriac C."/>
            <person name="Salcher M."/>
            <person name="Ghai R."/>
            <person name="Kavagutti S V."/>
        </authorList>
    </citation>
    <scope>NUCLEOTIDE SEQUENCE</scope>
</reference>
<dbReference type="EMBL" id="CAEZWU010000177">
    <property type="protein sequence ID" value="CAB4676036.1"/>
    <property type="molecule type" value="Genomic_DNA"/>
</dbReference>
<name>A0A6J6BWR6_9ZZZZ</name>
<evidence type="ECO:0000259" key="1">
    <source>
        <dbReference type="SMART" id="SM00822"/>
    </source>
</evidence>
<proteinExistence type="predicted"/>
<evidence type="ECO:0000313" key="4">
    <source>
        <dbReference type="EMBL" id="CAB4757807.1"/>
    </source>
</evidence>
<dbReference type="EMBL" id="CAEZSE010000191">
    <property type="protein sequence ID" value="CAB4542693.1"/>
    <property type="molecule type" value="Genomic_DNA"/>
</dbReference>
<dbReference type="InterPro" id="IPR036291">
    <property type="entry name" value="NAD(P)-bd_dom_sf"/>
</dbReference>
<dbReference type="CDD" id="cd05233">
    <property type="entry name" value="SDR_c"/>
    <property type="match status" value="1"/>
</dbReference>
<dbReference type="EMBL" id="CAEZZK010000077">
    <property type="protein sequence ID" value="CAB4757807.1"/>
    <property type="molecule type" value="Genomic_DNA"/>
</dbReference>
<gene>
    <name evidence="2" type="ORF">UFOPK1353_01025</name>
    <name evidence="3" type="ORF">UFOPK2292_01089</name>
    <name evidence="4" type="ORF">UFOPK2855_00496</name>
</gene>
<dbReference type="PRINTS" id="PR00081">
    <property type="entry name" value="GDHRDH"/>
</dbReference>
<sequence>MHGKVLLLSGASRGVGECVARLAVERGAAGLALVGRDTKTGDKLASELTSLGTKTIFITGDLAGADEPKRIVKIVDETFGVVHGLLNSAAETSRGSVWNTTPDMFDTMMAVNVRAPFMLIQECAKIMKREAVAGSIVNIGSVTGYGGDVNLTHYAISKGALHTLTRNCAYSLMRDRVRVNLLNPGWMDTPTEDATQRKWHNAQDGWLEKAERDQPMGRLIKPDELARSIMFLLSDESGLMTGAVIDFDQSVVGAGSPSKPKVGEVWP</sequence>
<feature type="domain" description="Ketoreductase" evidence="1">
    <location>
        <begin position="4"/>
        <end position="189"/>
    </location>
</feature>
<evidence type="ECO:0000313" key="2">
    <source>
        <dbReference type="EMBL" id="CAB4542693.1"/>
    </source>
</evidence>
<accession>A0A6J6BWR6</accession>
<dbReference type="Gene3D" id="3.40.50.720">
    <property type="entry name" value="NAD(P)-binding Rossmann-like Domain"/>
    <property type="match status" value="1"/>
</dbReference>
<dbReference type="InterPro" id="IPR002347">
    <property type="entry name" value="SDR_fam"/>
</dbReference>
<dbReference type="PANTHER" id="PTHR43975:SF2">
    <property type="entry name" value="EG:BACR7A4.14 PROTEIN-RELATED"/>
    <property type="match status" value="1"/>
</dbReference>
<dbReference type="SMART" id="SM00822">
    <property type="entry name" value="PKS_KR"/>
    <property type="match status" value="1"/>
</dbReference>
<dbReference type="FunFam" id="3.40.50.720:FF:000084">
    <property type="entry name" value="Short-chain dehydrogenase reductase"/>
    <property type="match status" value="1"/>
</dbReference>